<dbReference type="GO" id="GO:0005778">
    <property type="term" value="C:peroxisomal membrane"/>
    <property type="evidence" value="ECO:0007669"/>
    <property type="project" value="UniProtKB-SubCell"/>
</dbReference>
<evidence type="ECO:0000256" key="3">
    <source>
        <dbReference type="ARBA" id="ARBA00046271"/>
    </source>
</evidence>
<evidence type="ECO:0000313" key="5">
    <source>
        <dbReference type="Proteomes" id="UP000614601"/>
    </source>
</evidence>
<sequence length="221" mass="25229">MLTRTPTMTEVIKVLGTYNGRDKAMRTLGFGIFLISNKIKNVEFSKNLKLLAAQISKARLVSRQFSHIPLFYGTMNLWKVFQQSPDQVETGLSLFTMVGYCLYAIFEFGCWLNEANIIAISRENWYRYAIFSWVSALVASLIQSLRKIFIIEPLEDNHGVVDKQKQEQRSMDRVLLLGTMADLVAGIGLLPKQILWGGKLTEQQSSFFFFVASVIGLYRCF</sequence>
<dbReference type="PANTHER" id="PTHR20990">
    <property type="entry name" value="PEROXISOMAL BIOGENESIS FACTOR 11"/>
    <property type="match status" value="1"/>
</dbReference>
<keyword evidence="1" id="KW-0472">Membrane</keyword>
<comment type="subcellular location">
    <subcellularLocation>
        <location evidence="3">Peroxisome membrane</location>
    </subcellularLocation>
</comment>
<gene>
    <name evidence="4" type="ORF">BOKJ2_LOCUS10240</name>
</gene>
<keyword evidence="5" id="KW-1185">Reference proteome</keyword>
<keyword evidence="2" id="KW-0576">Peroxisome</keyword>
<proteinExistence type="predicted"/>
<reference evidence="4" key="1">
    <citation type="submission" date="2020-09" db="EMBL/GenBank/DDBJ databases">
        <authorList>
            <person name="Kikuchi T."/>
        </authorList>
    </citation>
    <scope>NUCLEOTIDE SEQUENCE</scope>
    <source>
        <strain evidence="4">SH1</strain>
    </source>
</reference>
<dbReference type="Proteomes" id="UP000614601">
    <property type="component" value="Unassembled WGS sequence"/>
</dbReference>
<evidence type="ECO:0000313" key="4">
    <source>
        <dbReference type="EMBL" id="CAD5223470.1"/>
    </source>
</evidence>
<comment type="caution">
    <text evidence="4">The sequence shown here is derived from an EMBL/GenBank/DDBJ whole genome shotgun (WGS) entry which is preliminary data.</text>
</comment>
<protein>
    <submittedName>
        <fullName evidence="4">Uncharacterized protein</fullName>
    </submittedName>
</protein>
<dbReference type="InterPro" id="IPR008733">
    <property type="entry name" value="PEX11"/>
</dbReference>
<organism evidence="4 5">
    <name type="scientific">Bursaphelenchus okinawaensis</name>
    <dbReference type="NCBI Taxonomy" id="465554"/>
    <lineage>
        <taxon>Eukaryota</taxon>
        <taxon>Metazoa</taxon>
        <taxon>Ecdysozoa</taxon>
        <taxon>Nematoda</taxon>
        <taxon>Chromadorea</taxon>
        <taxon>Rhabditida</taxon>
        <taxon>Tylenchina</taxon>
        <taxon>Tylenchomorpha</taxon>
        <taxon>Aphelenchoidea</taxon>
        <taxon>Aphelenchoididae</taxon>
        <taxon>Bursaphelenchus</taxon>
    </lineage>
</organism>
<dbReference type="AlphaFoldDB" id="A0A811L5F0"/>
<name>A0A811L5F0_9BILA</name>
<dbReference type="GO" id="GO:0016559">
    <property type="term" value="P:peroxisome fission"/>
    <property type="evidence" value="ECO:0007669"/>
    <property type="project" value="InterPro"/>
</dbReference>
<accession>A0A811L5F0</accession>
<dbReference type="Proteomes" id="UP000783686">
    <property type="component" value="Unassembled WGS sequence"/>
</dbReference>
<dbReference type="EMBL" id="CAJFDH010000005">
    <property type="protein sequence ID" value="CAD5223470.1"/>
    <property type="molecule type" value="Genomic_DNA"/>
</dbReference>
<dbReference type="PANTHER" id="PTHR20990:SF1">
    <property type="entry name" value="PEROXISOMAL MEMBRANE PROTEIN 11C"/>
    <property type="match status" value="1"/>
</dbReference>
<evidence type="ECO:0000256" key="1">
    <source>
        <dbReference type="ARBA" id="ARBA00023136"/>
    </source>
</evidence>
<evidence type="ECO:0000256" key="2">
    <source>
        <dbReference type="ARBA" id="ARBA00023140"/>
    </source>
</evidence>
<dbReference type="EMBL" id="CAJFCW020000005">
    <property type="protein sequence ID" value="CAG9117959.1"/>
    <property type="molecule type" value="Genomic_DNA"/>
</dbReference>
<dbReference type="Pfam" id="PF05648">
    <property type="entry name" value="PEX11"/>
    <property type="match status" value="1"/>
</dbReference>
<dbReference type="OrthoDB" id="10005898at2759"/>
<dbReference type="InterPro" id="IPR026510">
    <property type="entry name" value="PEX11C_met"/>
</dbReference>